<feature type="signal peptide" evidence="1">
    <location>
        <begin position="1"/>
        <end position="18"/>
    </location>
</feature>
<reference evidence="2 3" key="1">
    <citation type="journal article" date="2011" name="Science">
        <title>The ecoresponsive genome of Daphnia pulex.</title>
        <authorList>
            <person name="Colbourne J.K."/>
            <person name="Pfrender M.E."/>
            <person name="Gilbert D."/>
            <person name="Thomas W.K."/>
            <person name="Tucker A."/>
            <person name="Oakley T.H."/>
            <person name="Tokishita S."/>
            <person name="Aerts A."/>
            <person name="Arnold G.J."/>
            <person name="Basu M.K."/>
            <person name="Bauer D.J."/>
            <person name="Caceres C.E."/>
            <person name="Carmel L."/>
            <person name="Casola C."/>
            <person name="Choi J.H."/>
            <person name="Detter J.C."/>
            <person name="Dong Q."/>
            <person name="Dusheyko S."/>
            <person name="Eads B.D."/>
            <person name="Frohlich T."/>
            <person name="Geiler-Samerotte K.A."/>
            <person name="Gerlach D."/>
            <person name="Hatcher P."/>
            <person name="Jogdeo S."/>
            <person name="Krijgsveld J."/>
            <person name="Kriventseva E.V."/>
            <person name="Kultz D."/>
            <person name="Laforsch C."/>
            <person name="Lindquist E."/>
            <person name="Lopez J."/>
            <person name="Manak J.R."/>
            <person name="Muller J."/>
            <person name="Pangilinan J."/>
            <person name="Patwardhan R.P."/>
            <person name="Pitluck S."/>
            <person name="Pritham E.J."/>
            <person name="Rechtsteiner A."/>
            <person name="Rho M."/>
            <person name="Rogozin I.B."/>
            <person name="Sakarya O."/>
            <person name="Salamov A."/>
            <person name="Schaack S."/>
            <person name="Shapiro H."/>
            <person name="Shiga Y."/>
            <person name="Skalitzky C."/>
            <person name="Smith Z."/>
            <person name="Souvorov A."/>
            <person name="Sung W."/>
            <person name="Tang Z."/>
            <person name="Tsuchiya D."/>
            <person name="Tu H."/>
            <person name="Vos H."/>
            <person name="Wang M."/>
            <person name="Wolf Y.I."/>
            <person name="Yamagata H."/>
            <person name="Yamada T."/>
            <person name="Ye Y."/>
            <person name="Shaw J.R."/>
            <person name="Andrews J."/>
            <person name="Crease T.J."/>
            <person name="Tang H."/>
            <person name="Lucas S.M."/>
            <person name="Robertson H.M."/>
            <person name="Bork P."/>
            <person name="Koonin E.V."/>
            <person name="Zdobnov E.M."/>
            <person name="Grigoriev I.V."/>
            <person name="Lynch M."/>
            <person name="Boore J.L."/>
        </authorList>
    </citation>
    <scope>NUCLEOTIDE SEQUENCE [LARGE SCALE GENOMIC DNA]</scope>
</reference>
<dbReference type="InParanoid" id="E9GDN8"/>
<dbReference type="Proteomes" id="UP000000305">
    <property type="component" value="Unassembled WGS sequence"/>
</dbReference>
<dbReference type="GO" id="GO:0062129">
    <property type="term" value="C:chitin-based extracellular matrix"/>
    <property type="evidence" value="ECO:0000318"/>
    <property type="project" value="GO_Central"/>
</dbReference>
<accession>E9GDN8</accession>
<dbReference type="PANTHER" id="PTHR10380">
    <property type="entry name" value="CUTICLE PROTEIN"/>
    <property type="match status" value="1"/>
</dbReference>
<keyword evidence="1" id="KW-0732">Signal</keyword>
<proteinExistence type="predicted"/>
<dbReference type="OrthoDB" id="6377083at2759"/>
<dbReference type="KEGG" id="dpx:DAPPUDRAFT_302600"/>
<organism evidence="2 3">
    <name type="scientific">Daphnia pulex</name>
    <name type="common">Water flea</name>
    <dbReference type="NCBI Taxonomy" id="6669"/>
    <lineage>
        <taxon>Eukaryota</taxon>
        <taxon>Metazoa</taxon>
        <taxon>Ecdysozoa</taxon>
        <taxon>Arthropoda</taxon>
        <taxon>Crustacea</taxon>
        <taxon>Branchiopoda</taxon>
        <taxon>Diplostraca</taxon>
        <taxon>Cladocera</taxon>
        <taxon>Anomopoda</taxon>
        <taxon>Daphniidae</taxon>
        <taxon>Daphnia</taxon>
    </lineage>
</organism>
<gene>
    <name evidence="2" type="ORF">DAPPUDRAFT_302600</name>
</gene>
<sequence length="654" mass="68622">MKTSVTVVVVLMACAVSAQFPAGFNYNPFLYYPYTAQPAPVQETAEVVAARATHAAAHASARGSRVVIAAQPVPVWGQPGAVLDTPEVWAAKVEHYRAHSAAAAANGAVSTLPPLQVVGWGVPQPVRDTPEVAAARAAHLAIHAAAARGKRSIQDTPAVRAATIEHYRAYNAAAAANGIPMAYLPARYGAMPWAMPQPVQETPEVVAARRAHMAAHAVAAARVSNVVAVQPLPAATLASHQLGNSVASITNGFVSILPSHLPAVSWALPQPVQDTPEVQAAKWAFFRSFNEALSRSGSDWIVDCYTTLPPAQFHSKRAFTFEMTSTFGVYEATGAAWTIAYLVSHLDDSNLAGGAIVSNSKSPMIFVNSTPNSTSSQSLKRIDMKIYILAVLLGVVCFACAQQNPSGWNYNPYLYFPYSALQPPAQETAEVAAARASHLAAHAAAARGRRSIPDSPEVWAAKVEHYRAFAAAAAANGVVSSLPTLYTNEVAAARAAHFAAHAAAAARGKRSIADTPEVYAAKVEHYRAFAAAAAANGVLSTLPPLVPQVPVWGPPQPVQDTPEVAAARAAHMAALAAARGKRSVQDTPEVMAATIEHYRAYNAAATANGFPMTLLPARYANMPFGMPQPVQETAEVAAARAAHMAALAHATARG</sequence>
<feature type="chain" id="PRO_5003236901" evidence="1">
    <location>
        <begin position="19"/>
        <end position="654"/>
    </location>
</feature>
<dbReference type="HOGENOM" id="CLU_419363_0_0_1"/>
<name>E9GDN8_DAPPU</name>
<dbReference type="PANTHER" id="PTHR10380:SF196">
    <property type="entry name" value="CUTICULAR PROTEIN 72EA"/>
    <property type="match status" value="1"/>
</dbReference>
<dbReference type="GO" id="GO:0008010">
    <property type="term" value="F:structural constituent of chitin-based larval cuticle"/>
    <property type="evidence" value="ECO:0000318"/>
    <property type="project" value="GO_Central"/>
</dbReference>
<keyword evidence="3" id="KW-1185">Reference proteome</keyword>
<protein>
    <submittedName>
        <fullName evidence="2">Uncharacterized protein</fullName>
    </submittedName>
</protein>
<dbReference type="AlphaFoldDB" id="E9GDN8"/>
<evidence type="ECO:0000313" key="3">
    <source>
        <dbReference type="Proteomes" id="UP000000305"/>
    </source>
</evidence>
<evidence type="ECO:0000313" key="2">
    <source>
        <dbReference type="EMBL" id="EFX82446.1"/>
    </source>
</evidence>
<dbReference type="EMBL" id="GL732540">
    <property type="protein sequence ID" value="EFX82446.1"/>
    <property type="molecule type" value="Genomic_DNA"/>
</dbReference>
<dbReference type="InterPro" id="IPR050468">
    <property type="entry name" value="Cuticle_Struct_Prot"/>
</dbReference>
<evidence type="ECO:0000256" key="1">
    <source>
        <dbReference type="SAM" id="SignalP"/>
    </source>
</evidence>